<name>A0A0E9N2T4_9BACT</name>
<dbReference type="Proteomes" id="UP000033121">
    <property type="component" value="Unassembled WGS sequence"/>
</dbReference>
<organism evidence="1 2">
    <name type="scientific">Flavihumibacter petaseus NBRC 106054</name>
    <dbReference type="NCBI Taxonomy" id="1220578"/>
    <lineage>
        <taxon>Bacteria</taxon>
        <taxon>Pseudomonadati</taxon>
        <taxon>Bacteroidota</taxon>
        <taxon>Chitinophagia</taxon>
        <taxon>Chitinophagales</taxon>
        <taxon>Chitinophagaceae</taxon>
        <taxon>Flavihumibacter</taxon>
    </lineage>
</organism>
<proteinExistence type="predicted"/>
<dbReference type="EMBL" id="BBWV01000002">
    <property type="protein sequence ID" value="GAO43961.1"/>
    <property type="molecule type" value="Genomic_DNA"/>
</dbReference>
<evidence type="ECO:0008006" key="3">
    <source>
        <dbReference type="Google" id="ProtNLM"/>
    </source>
</evidence>
<gene>
    <name evidence="1" type="ORF">FPE01S_02_10670</name>
</gene>
<feature type="non-terminal residue" evidence="1">
    <location>
        <position position="1"/>
    </location>
</feature>
<keyword evidence="2" id="KW-1185">Reference proteome</keyword>
<dbReference type="SUPFAM" id="SSF53756">
    <property type="entry name" value="UDP-Glycosyltransferase/glycogen phosphorylase"/>
    <property type="match status" value="1"/>
</dbReference>
<dbReference type="AlphaFoldDB" id="A0A0E9N2T4"/>
<evidence type="ECO:0000313" key="1">
    <source>
        <dbReference type="EMBL" id="GAO43961.1"/>
    </source>
</evidence>
<reference evidence="1 2" key="1">
    <citation type="submission" date="2015-04" db="EMBL/GenBank/DDBJ databases">
        <title>Whole genome shotgun sequence of Flavihumibacter petaseus NBRC 106054.</title>
        <authorList>
            <person name="Miyazawa S."/>
            <person name="Hosoyama A."/>
            <person name="Hashimoto M."/>
            <person name="Noguchi M."/>
            <person name="Tsuchikane K."/>
            <person name="Ohji S."/>
            <person name="Yamazoe A."/>
            <person name="Ichikawa N."/>
            <person name="Kimura A."/>
            <person name="Fujita N."/>
        </authorList>
    </citation>
    <scope>NUCLEOTIDE SEQUENCE [LARGE SCALE GENOMIC DNA]</scope>
    <source>
        <strain evidence="1 2">NBRC 106054</strain>
    </source>
</reference>
<evidence type="ECO:0000313" key="2">
    <source>
        <dbReference type="Proteomes" id="UP000033121"/>
    </source>
</evidence>
<protein>
    <recommendedName>
        <fullName evidence="3">Glycosyltransferase</fullName>
    </recommendedName>
</protein>
<dbReference type="RefSeq" id="WP_046369764.1">
    <property type="nucleotide sequence ID" value="NZ_BBWV01000002.1"/>
</dbReference>
<sequence>VGIQEADHFEIAGTLIRLLDNGRNGIFVFTTASTASTVKSLPGFATSDVQWIIRGENEKTTSWCHRIAAVIRAENIELLFLNTVAEHHFYYAEMVRKLSSGLQTILTVHDINCLFPHGAGWHPKSWARYIGKKLLVHRVTALNVISETLVPYLRKRAPAGKPVHVIAGGIFGGERAGKFSVPLRIVVPGSIDARRRNYDEVFELLTTMPEGSVEVVLLGGGEGQYAETVWQRCRELLHPGIRWFEGRSVDPGIFEAELAAAHFIWMPTQVRTTSCGNIEETYGITKSTGNLADMIRHGRPCLSPLALTLPAAFETAGIRYKDITTLGIELKDLLNDQERYRELAGQAQLAAGHYTLEKIRSEHPAFFS</sequence>
<comment type="caution">
    <text evidence="1">The sequence shown here is derived from an EMBL/GenBank/DDBJ whole genome shotgun (WGS) entry which is preliminary data.</text>
</comment>
<accession>A0A0E9N2T4</accession>
<dbReference type="Gene3D" id="3.40.50.2000">
    <property type="entry name" value="Glycogen Phosphorylase B"/>
    <property type="match status" value="2"/>
</dbReference>